<accession>A0A9Q3CNR1</accession>
<gene>
    <name evidence="2" type="ORF">O181_027038</name>
</gene>
<dbReference type="AlphaFoldDB" id="A0A9Q3CNR1"/>
<reference evidence="2" key="1">
    <citation type="submission" date="2021-03" db="EMBL/GenBank/DDBJ databases">
        <title>Draft genome sequence of rust myrtle Austropuccinia psidii MF-1, a brazilian biotype.</title>
        <authorList>
            <person name="Quecine M.C."/>
            <person name="Pachon D.M.R."/>
            <person name="Bonatelli M.L."/>
            <person name="Correr F.H."/>
            <person name="Franceschini L.M."/>
            <person name="Leite T.F."/>
            <person name="Margarido G.R.A."/>
            <person name="Almeida C.A."/>
            <person name="Ferrarezi J.A."/>
            <person name="Labate C.A."/>
        </authorList>
    </citation>
    <scope>NUCLEOTIDE SEQUENCE</scope>
    <source>
        <strain evidence="2">MF-1</strain>
    </source>
</reference>
<protein>
    <submittedName>
        <fullName evidence="2">Uncharacterized protein</fullName>
    </submittedName>
</protein>
<dbReference type="EMBL" id="AVOT02009079">
    <property type="protein sequence ID" value="MBW0487323.1"/>
    <property type="molecule type" value="Genomic_DNA"/>
</dbReference>
<organism evidence="2 3">
    <name type="scientific">Austropuccinia psidii MF-1</name>
    <dbReference type="NCBI Taxonomy" id="1389203"/>
    <lineage>
        <taxon>Eukaryota</taxon>
        <taxon>Fungi</taxon>
        <taxon>Dikarya</taxon>
        <taxon>Basidiomycota</taxon>
        <taxon>Pucciniomycotina</taxon>
        <taxon>Pucciniomycetes</taxon>
        <taxon>Pucciniales</taxon>
        <taxon>Sphaerophragmiaceae</taxon>
        <taxon>Austropuccinia</taxon>
    </lineage>
</organism>
<proteinExistence type="predicted"/>
<feature type="region of interest" description="Disordered" evidence="1">
    <location>
        <begin position="80"/>
        <end position="104"/>
    </location>
</feature>
<evidence type="ECO:0000313" key="2">
    <source>
        <dbReference type="EMBL" id="MBW0487323.1"/>
    </source>
</evidence>
<sequence length="104" mass="11533">MPQLLRLYEAARREFGAKSRSLRPSLFQLRSRSGFDGHSTPNRSRNVQGAKELCAIFIQIGRIDCSFKRISPALIRIFKSTDPVPTGGSQPDPDGLGTRSESMP</sequence>
<name>A0A9Q3CNR1_9BASI</name>
<evidence type="ECO:0000313" key="3">
    <source>
        <dbReference type="Proteomes" id="UP000765509"/>
    </source>
</evidence>
<evidence type="ECO:0000256" key="1">
    <source>
        <dbReference type="SAM" id="MobiDB-lite"/>
    </source>
</evidence>
<dbReference type="Proteomes" id="UP000765509">
    <property type="component" value="Unassembled WGS sequence"/>
</dbReference>
<keyword evidence="3" id="KW-1185">Reference proteome</keyword>
<comment type="caution">
    <text evidence="2">The sequence shown here is derived from an EMBL/GenBank/DDBJ whole genome shotgun (WGS) entry which is preliminary data.</text>
</comment>